<dbReference type="Gene3D" id="3.90.1760.10">
    <property type="entry name" value="Anthrax toxin, edema factor, central domain"/>
    <property type="match status" value="1"/>
</dbReference>
<dbReference type="OrthoDB" id="1550625at2"/>
<dbReference type="SUPFAM" id="SSF81298">
    <property type="entry name" value="Adenylylcyclase toxin (the edema factor)"/>
    <property type="match status" value="1"/>
</dbReference>
<dbReference type="EMBL" id="CP021659">
    <property type="protein sequence ID" value="AWK13797.1"/>
    <property type="molecule type" value="Genomic_DNA"/>
</dbReference>
<dbReference type="RefSeq" id="WP_072550579.1">
    <property type="nucleotide sequence ID" value="NZ_CP021659.1"/>
</dbReference>
<feature type="domain" description="Anthrax toxin edema factor central" evidence="2">
    <location>
        <begin position="85"/>
        <end position="244"/>
    </location>
</feature>
<dbReference type="KEGG" id="fsm:CCS41_03780"/>
<evidence type="ECO:0000313" key="3">
    <source>
        <dbReference type="EMBL" id="AWK13797.1"/>
    </source>
</evidence>
<dbReference type="InterPro" id="IPR037017">
    <property type="entry name" value="Anthrax_toxin_edema_cen_sf"/>
</dbReference>
<dbReference type="AlphaFoldDB" id="A0A2U8I3U0"/>
<reference evidence="3 4" key="1">
    <citation type="submission" date="2017-05" db="EMBL/GenBank/DDBJ databases">
        <title>Genome sequence of Candidatus Fukatsuia symbiotica and Candidatus Hamiltonella defensa from Acyrthosiphon pisum strain 5D.</title>
        <authorList>
            <person name="Patel V.A."/>
            <person name="Chevignon G."/>
            <person name="Russell J.A."/>
            <person name="Oliver K.M."/>
        </authorList>
    </citation>
    <scope>NUCLEOTIDE SEQUENCE [LARGE SCALE GENOMIC DNA]</scope>
    <source>
        <strain evidence="3 4">5D</strain>
    </source>
</reference>
<name>A0A2U8I3U0_9GAMM</name>
<protein>
    <recommendedName>
        <fullName evidence="2">Anthrax toxin edema factor central domain-containing protein</fullName>
    </recommendedName>
</protein>
<dbReference type="Gene3D" id="1.10.150.920">
    <property type="match status" value="1"/>
</dbReference>
<sequence length="531" mass="59016">MSNISYIGSSLIKHLNTGTAKDTKQNPPNSLSNGGTGGLPSSQFAEDILYFATSLCHGAVAIKKPQNLDNNNVTYHSFDPISVEGQAAIKASGMVAEHVSAFAQLAKEQDTYFIFRPVNGFSTSLIAEGAATKGLDVHGKSSDWGPMAGYIPFDQNLSKKLGDEVAVAKGNQDNQDSLQKKSERFAKTQLYITPARLNELQQQGLLKWDENRLQITELSKGAGDYQFRLVKHQQGYLVEYRQVDMMEKDHSVWRSLELMGQKIGDQIKPLTADYDLFMVAPKLKEIINSDEVKKALKNKGKKFKNVVELITTKALSQKTRRTVDPEMGSVTSWMPGYLAGLNNKAKEVGYTGGNVVNHGSEMDNPFPESDQCLFVISPEGKVLMTKNWQQTQAVIDDVKERGYIGYSNRNYNALAINEDINGNQQVKIIPWGEALPSLEEFDQYLTVFDKISGSNAALNDLKMIRNQFVDYYADKKGTPSIQAEKIRVIREEIKGVVARHSSQSEGLSIALDGLYQRIDVCVDRILHTVRS</sequence>
<dbReference type="STRING" id="1878942.GCA_900128755_00132"/>
<dbReference type="Pfam" id="PF03497">
    <property type="entry name" value="Anthrax_toxA"/>
    <property type="match status" value="1"/>
</dbReference>
<proteinExistence type="predicted"/>
<dbReference type="Gene3D" id="3.30.70.1720">
    <property type="match status" value="1"/>
</dbReference>
<accession>A0A2U8I3U0</accession>
<dbReference type="GO" id="GO:0005576">
    <property type="term" value="C:extracellular region"/>
    <property type="evidence" value="ECO:0007669"/>
    <property type="project" value="InterPro"/>
</dbReference>
<keyword evidence="4" id="KW-1185">Reference proteome</keyword>
<evidence type="ECO:0000313" key="4">
    <source>
        <dbReference type="Proteomes" id="UP000261875"/>
    </source>
</evidence>
<gene>
    <name evidence="3" type="ORF">CCS41_03780</name>
</gene>
<evidence type="ECO:0000259" key="2">
    <source>
        <dbReference type="Pfam" id="PF03497"/>
    </source>
</evidence>
<organism evidence="3 4">
    <name type="scientific">Candidatus Fukatsuia symbiotica</name>
    <dbReference type="NCBI Taxonomy" id="1878942"/>
    <lineage>
        <taxon>Bacteria</taxon>
        <taxon>Pseudomonadati</taxon>
        <taxon>Pseudomonadota</taxon>
        <taxon>Gammaproteobacteria</taxon>
        <taxon>Enterobacterales</taxon>
        <taxon>Yersiniaceae</taxon>
        <taxon>Candidatus Fukatsuia</taxon>
    </lineage>
</organism>
<feature type="region of interest" description="Disordered" evidence="1">
    <location>
        <begin position="17"/>
        <end position="37"/>
    </location>
</feature>
<dbReference type="Proteomes" id="UP000261875">
    <property type="component" value="Chromosome"/>
</dbReference>
<dbReference type="InterPro" id="IPR035099">
    <property type="entry name" value="Anthrax_toxin_C-terminal"/>
</dbReference>
<evidence type="ECO:0000256" key="1">
    <source>
        <dbReference type="SAM" id="MobiDB-lite"/>
    </source>
</evidence>
<dbReference type="InterPro" id="IPR005165">
    <property type="entry name" value="Anthrax_toxin_edema_cen"/>
</dbReference>
<dbReference type="GO" id="GO:0008294">
    <property type="term" value="F:calcium- and calmodulin-responsive adenylate cyclase activity"/>
    <property type="evidence" value="ECO:0007669"/>
    <property type="project" value="InterPro"/>
</dbReference>